<dbReference type="InterPro" id="IPR039470">
    <property type="entry name" value="Nuc_deoxyri_tr2"/>
</dbReference>
<evidence type="ECO:0000313" key="3">
    <source>
        <dbReference type="Proteomes" id="UP000886998"/>
    </source>
</evidence>
<dbReference type="PROSITE" id="PS50222">
    <property type="entry name" value="EF_HAND_2"/>
    <property type="match status" value="1"/>
</dbReference>
<dbReference type="GO" id="GO:0005886">
    <property type="term" value="C:plasma membrane"/>
    <property type="evidence" value="ECO:0007669"/>
    <property type="project" value="TreeGrafter"/>
</dbReference>
<evidence type="ECO:0000259" key="1">
    <source>
        <dbReference type="PROSITE" id="PS50222"/>
    </source>
</evidence>
<protein>
    <submittedName>
        <fullName evidence="2">EF-hand domain-containing protein</fullName>
    </submittedName>
</protein>
<dbReference type="PANTHER" id="PTHR36300:SF1">
    <property type="entry name" value="RAW, ISOFORM A"/>
    <property type="match status" value="1"/>
</dbReference>
<name>A0A8X6Y8I4_9ARAC</name>
<evidence type="ECO:0000313" key="2">
    <source>
        <dbReference type="EMBL" id="GFY66058.1"/>
    </source>
</evidence>
<proteinExistence type="predicted"/>
<dbReference type="OrthoDB" id="6493944at2759"/>
<dbReference type="GO" id="GO:0005509">
    <property type="term" value="F:calcium ion binding"/>
    <property type="evidence" value="ECO:0007669"/>
    <property type="project" value="InterPro"/>
</dbReference>
<dbReference type="SUPFAM" id="SSF47473">
    <property type="entry name" value="EF-hand"/>
    <property type="match status" value="1"/>
</dbReference>
<dbReference type="PANTHER" id="PTHR36300">
    <property type="entry name" value="RAW, ISOFORM A"/>
    <property type="match status" value="1"/>
</dbReference>
<dbReference type="EMBL" id="BMAV01015810">
    <property type="protein sequence ID" value="GFY66058.1"/>
    <property type="molecule type" value="Genomic_DNA"/>
</dbReference>
<dbReference type="Proteomes" id="UP000886998">
    <property type="component" value="Unassembled WGS sequence"/>
</dbReference>
<dbReference type="Gene3D" id="3.40.50.450">
    <property type="match status" value="2"/>
</dbReference>
<keyword evidence="3" id="KW-1185">Reference proteome</keyword>
<dbReference type="FunFam" id="3.40.50.450:FF:000017">
    <property type="entry name" value="Raw, isoform D"/>
    <property type="match status" value="1"/>
</dbReference>
<comment type="caution">
    <text evidence="2">The sequence shown here is derived from an EMBL/GenBank/DDBJ whole genome shotgun (WGS) entry which is preliminary data.</text>
</comment>
<dbReference type="AlphaFoldDB" id="A0A8X6Y8I4"/>
<gene>
    <name evidence="2" type="primary">AVEN_167229_1</name>
    <name evidence="2" type="ORF">TNIN_394022</name>
</gene>
<accession>A0A8X6Y8I4</accession>
<dbReference type="Pfam" id="PF15891">
    <property type="entry name" value="Nuc_deoxyri_tr2"/>
    <property type="match status" value="2"/>
</dbReference>
<dbReference type="InterPro" id="IPR002048">
    <property type="entry name" value="EF_hand_dom"/>
</dbReference>
<dbReference type="InterPro" id="IPR011992">
    <property type="entry name" value="EF-hand-dom_pair"/>
</dbReference>
<organism evidence="2 3">
    <name type="scientific">Trichonephila inaurata madagascariensis</name>
    <dbReference type="NCBI Taxonomy" id="2747483"/>
    <lineage>
        <taxon>Eukaryota</taxon>
        <taxon>Metazoa</taxon>
        <taxon>Ecdysozoa</taxon>
        <taxon>Arthropoda</taxon>
        <taxon>Chelicerata</taxon>
        <taxon>Arachnida</taxon>
        <taxon>Araneae</taxon>
        <taxon>Araneomorphae</taxon>
        <taxon>Entelegynae</taxon>
        <taxon>Araneoidea</taxon>
        <taxon>Nephilidae</taxon>
        <taxon>Trichonephila</taxon>
        <taxon>Trichonephila inaurata</taxon>
    </lineage>
</organism>
<feature type="domain" description="EF-hand" evidence="1">
    <location>
        <begin position="384"/>
        <end position="419"/>
    </location>
</feature>
<reference evidence="2" key="1">
    <citation type="submission" date="2020-08" db="EMBL/GenBank/DDBJ databases">
        <title>Multicomponent nature underlies the extraordinary mechanical properties of spider dragline silk.</title>
        <authorList>
            <person name="Kono N."/>
            <person name="Nakamura H."/>
            <person name="Mori M."/>
            <person name="Yoshida Y."/>
            <person name="Ohtoshi R."/>
            <person name="Malay A.D."/>
            <person name="Moran D.A.P."/>
            <person name="Tomita M."/>
            <person name="Numata K."/>
            <person name="Arakawa K."/>
        </authorList>
    </citation>
    <scope>NUCLEOTIDE SEQUENCE</scope>
</reference>
<sequence>MHGRGRGKVVGRLSWLALQRTLSNLYAPSASSSQRSPTLTGGSRRAFTTIPLFGFDTMKNVRAKHQTWLGGFAPETCQYPSMENLLDISLEIYFPNISLDIYIPVESLVKLFLIWNERADSLNKMGSQVVPHTFHDMDMFPSSSQVHEMLQCANECSKRQNGDYITFGEFCVYASELKSCYDNKIPRPTPLSKPTKETRRLNSKRRSTFTRPSKYQVFLGGSCNPTTWRKDIAIPTFKRLGITYYNPQVAQWGPELIELENQAKQNAEVMFFVIDNQTRSVASMIEAAQIAGTQRKLILVVHEFEKPGSVVMGETITEKEFRDLQQGQRYLQDLVERQGIPVFDNINHAVQCTATILQKNIKPQDLTIQDAAHPVKMAYLQIGDKLIKLREVFDDLDSDNCGSITLKDIAMAFKILTSTDLHVDNLKSMIAQERGVCQEGLEDGTFDNIRVDFNQFCCIMTELRNQAESEISNFTTLRNKASDIICSVFTPLSKLLDWVRPEIRPGVEEKKNGNDIAYATTYRDVYLGGSKKPSLWREEIAIPLLKKKGLTYFIPQDGVWSERLIPMEATNMENSQVLLFVIKNDSRSLADMILAAHYVGLGCRIVLCIQYIEEDTEIDGEKLSSQAVKDYNRGRVYLSDLATRANVPVFEQVDEAVQCAVNMCLQNS</sequence>
<dbReference type="Gene3D" id="1.10.238.10">
    <property type="entry name" value="EF-hand"/>
    <property type="match status" value="1"/>
</dbReference>